<accession>A0A229W056</accession>
<dbReference type="RefSeq" id="WP_143248494.1">
    <property type="nucleotide sequence ID" value="NZ_NEWD01000004.1"/>
</dbReference>
<proteinExistence type="predicted"/>
<organism evidence="3 4">
    <name type="scientific">Bifidobacterium vansinderenii</name>
    <dbReference type="NCBI Taxonomy" id="1984871"/>
    <lineage>
        <taxon>Bacteria</taxon>
        <taxon>Bacillati</taxon>
        <taxon>Actinomycetota</taxon>
        <taxon>Actinomycetes</taxon>
        <taxon>Bifidobacteriales</taxon>
        <taxon>Bifidobacteriaceae</taxon>
        <taxon>Bifidobacterium</taxon>
    </lineage>
</organism>
<keyword evidence="2" id="KW-0472">Membrane</keyword>
<reference evidence="3 4" key="1">
    <citation type="submission" date="2017-05" db="EMBL/GenBank/DDBJ databases">
        <title>Bifidobacterium vansinderenii sp. nov.</title>
        <authorList>
            <person name="Lugli G.A."/>
            <person name="Duranti S."/>
            <person name="Mangifesta M."/>
        </authorList>
    </citation>
    <scope>NUCLEOTIDE SEQUENCE [LARGE SCALE GENOMIC DNA]</scope>
    <source>
        <strain evidence="3 4">Tam10B</strain>
    </source>
</reference>
<keyword evidence="2" id="KW-1133">Transmembrane helix</keyword>
<sequence>MVDSTAQDSINRHIGVSEGRWRLFAAAGTCALYSVVLAVCGLIRYGWNAEWFRGSGSLAITFLLLGAGSLAAGGFAYRDKTAERLEPNDHDRLLADKSEAIAAKITFIICINLCVNMFTIALVFDIQPLQYLAWGLTLPCVLYVVISIASRSRNAVRMPRNQVRSSDEPDTNLQQPR</sequence>
<dbReference type="Proteomes" id="UP000215433">
    <property type="component" value="Unassembled WGS sequence"/>
</dbReference>
<gene>
    <name evidence="3" type="ORF">Tam10B_0247</name>
</gene>
<feature type="transmembrane region" description="Helical" evidence="2">
    <location>
        <begin position="57"/>
        <end position="77"/>
    </location>
</feature>
<evidence type="ECO:0000313" key="3">
    <source>
        <dbReference type="EMBL" id="OXN01247.1"/>
    </source>
</evidence>
<feature type="transmembrane region" description="Helical" evidence="2">
    <location>
        <begin position="130"/>
        <end position="150"/>
    </location>
</feature>
<feature type="transmembrane region" description="Helical" evidence="2">
    <location>
        <begin position="101"/>
        <end position="124"/>
    </location>
</feature>
<keyword evidence="2" id="KW-0812">Transmembrane</keyword>
<name>A0A229W056_9BIFI</name>
<comment type="caution">
    <text evidence="3">The sequence shown here is derived from an EMBL/GenBank/DDBJ whole genome shotgun (WGS) entry which is preliminary data.</text>
</comment>
<dbReference type="EMBL" id="NEWD01000004">
    <property type="protein sequence ID" value="OXN01247.1"/>
    <property type="molecule type" value="Genomic_DNA"/>
</dbReference>
<feature type="transmembrane region" description="Helical" evidence="2">
    <location>
        <begin position="21"/>
        <end position="45"/>
    </location>
</feature>
<evidence type="ECO:0000256" key="1">
    <source>
        <dbReference type="SAM" id="MobiDB-lite"/>
    </source>
</evidence>
<evidence type="ECO:0000256" key="2">
    <source>
        <dbReference type="SAM" id="Phobius"/>
    </source>
</evidence>
<keyword evidence="4" id="KW-1185">Reference proteome</keyword>
<evidence type="ECO:0000313" key="4">
    <source>
        <dbReference type="Proteomes" id="UP000215433"/>
    </source>
</evidence>
<feature type="region of interest" description="Disordered" evidence="1">
    <location>
        <begin position="158"/>
        <end position="177"/>
    </location>
</feature>
<protein>
    <recommendedName>
        <fullName evidence="5">DUF2178 domain-containing protein</fullName>
    </recommendedName>
</protein>
<evidence type="ECO:0008006" key="5">
    <source>
        <dbReference type="Google" id="ProtNLM"/>
    </source>
</evidence>
<dbReference type="AlphaFoldDB" id="A0A229W056"/>
<dbReference type="OrthoDB" id="3232831at2"/>